<evidence type="ECO:0008006" key="2">
    <source>
        <dbReference type="Google" id="ProtNLM"/>
    </source>
</evidence>
<protein>
    <recommendedName>
        <fullName evidence="2">Bacteriophage lambda, Stf, side tail fibre-repeat-2</fullName>
    </recommendedName>
</protein>
<reference evidence="1" key="1">
    <citation type="submission" date="2020-04" db="EMBL/GenBank/DDBJ databases">
        <authorList>
            <person name="Chiriac C."/>
            <person name="Salcher M."/>
            <person name="Ghai R."/>
            <person name="Kavagutti S V."/>
        </authorList>
    </citation>
    <scope>NUCLEOTIDE SEQUENCE</scope>
</reference>
<name>A0A6J5NSA6_9CAUD</name>
<proteinExistence type="predicted"/>
<accession>A0A6J5NSA6</accession>
<evidence type="ECO:0000313" key="1">
    <source>
        <dbReference type="EMBL" id="CAB4161897.1"/>
    </source>
</evidence>
<sequence length="356" mass="36571">MAAGQGFKTFTTGEVLTAGDVNGYLMQGVLVFASAAARNAAITSPQEGQFAYTKDTNGLWYYDGAAWVASGATGDIEGVTAGVGISGGGTSGTVTVTNSMATAMTTKGDIVVATGSGTFQRQAVGTNNQVLMADSAEADGVKYANEATATLTTTGDTLYASAANTLARRAIGTTGQVLTVSGGLPTWATPSSGGMTQIATGNLTGAAVTISSIPATYNSLRLTLNQWSLNTNGKIGIITNNDTSTSYTWAIFQGGNTSGVSGSSGQTEWQLVKNLSSAGQTNQSSIIDFPLYNNADNLTATALTGYRNVTAGTFDVDQSNMYRHSVSPVLNRIDILATISGAYTFDNGTYTLWGIK</sequence>
<dbReference type="EMBL" id="LR796732">
    <property type="protein sequence ID" value="CAB4161897.1"/>
    <property type="molecule type" value="Genomic_DNA"/>
</dbReference>
<gene>
    <name evidence="1" type="ORF">UFOVP793_6</name>
</gene>
<organism evidence="1">
    <name type="scientific">uncultured Caudovirales phage</name>
    <dbReference type="NCBI Taxonomy" id="2100421"/>
    <lineage>
        <taxon>Viruses</taxon>
        <taxon>Duplodnaviria</taxon>
        <taxon>Heunggongvirae</taxon>
        <taxon>Uroviricota</taxon>
        <taxon>Caudoviricetes</taxon>
        <taxon>Peduoviridae</taxon>
        <taxon>Maltschvirus</taxon>
        <taxon>Maltschvirus maltsch</taxon>
    </lineage>
</organism>